<protein>
    <submittedName>
        <fullName evidence="13">Uncharacterized protein</fullName>
    </submittedName>
</protein>
<proteinExistence type="inferred from homology"/>
<dbReference type="Pfam" id="PF13839">
    <property type="entry name" value="PC-Esterase"/>
    <property type="match status" value="2"/>
</dbReference>
<dbReference type="Pfam" id="PF14416">
    <property type="entry name" value="PMR5N"/>
    <property type="match status" value="1"/>
</dbReference>
<evidence type="ECO:0000256" key="6">
    <source>
        <dbReference type="ARBA" id="ARBA00022989"/>
    </source>
</evidence>
<dbReference type="AlphaFoldDB" id="N1QV08"/>
<keyword evidence="5" id="KW-0735">Signal-anchor</keyword>
<evidence type="ECO:0000256" key="3">
    <source>
        <dbReference type="ARBA" id="ARBA00022679"/>
    </source>
</evidence>
<feature type="domain" description="Trichome birefringence-like C-terminal" evidence="11">
    <location>
        <begin position="266"/>
        <end position="337"/>
    </location>
</feature>
<comment type="subcellular location">
    <subcellularLocation>
        <location evidence="1">Golgi apparatus membrane</location>
        <topology evidence="1">Single-pass type II membrane protein</topology>
    </subcellularLocation>
</comment>
<keyword evidence="7" id="KW-0333">Golgi apparatus</keyword>
<evidence type="ECO:0000256" key="9">
    <source>
        <dbReference type="ARBA" id="ARBA00023157"/>
    </source>
</evidence>
<dbReference type="InterPro" id="IPR026057">
    <property type="entry name" value="TBL_C"/>
</dbReference>
<evidence type="ECO:0000256" key="7">
    <source>
        <dbReference type="ARBA" id="ARBA00023034"/>
    </source>
</evidence>
<keyword evidence="9" id="KW-1015">Disulfide bond</keyword>
<evidence type="ECO:0000259" key="11">
    <source>
        <dbReference type="Pfam" id="PF13839"/>
    </source>
</evidence>
<keyword evidence="6" id="KW-1133">Transmembrane helix</keyword>
<evidence type="ECO:0000256" key="10">
    <source>
        <dbReference type="ARBA" id="ARBA00023180"/>
    </source>
</evidence>
<evidence type="ECO:0000313" key="13">
    <source>
        <dbReference type="EnsemblPlants" id="EMT13820"/>
    </source>
</evidence>
<evidence type="ECO:0000259" key="12">
    <source>
        <dbReference type="Pfam" id="PF14416"/>
    </source>
</evidence>
<feature type="domain" description="Trichome birefringence-like C-terminal" evidence="11">
    <location>
        <begin position="117"/>
        <end position="250"/>
    </location>
</feature>
<keyword evidence="8" id="KW-0472">Membrane</keyword>
<comment type="similarity">
    <text evidence="2">Belongs to the PC-esterase family. TBL subfamily.</text>
</comment>
<dbReference type="GO" id="GO:1990538">
    <property type="term" value="F:xylan O-acetyltransferase activity"/>
    <property type="evidence" value="ECO:0007669"/>
    <property type="project" value="UniProtKB-ARBA"/>
</dbReference>
<evidence type="ECO:0000256" key="2">
    <source>
        <dbReference type="ARBA" id="ARBA00007727"/>
    </source>
</evidence>
<evidence type="ECO:0000256" key="4">
    <source>
        <dbReference type="ARBA" id="ARBA00022692"/>
    </source>
</evidence>
<dbReference type="GO" id="GO:0000139">
    <property type="term" value="C:Golgi membrane"/>
    <property type="evidence" value="ECO:0007669"/>
    <property type="project" value="UniProtKB-SubCell"/>
</dbReference>
<accession>N1QV08</accession>
<organism evidence="13">
    <name type="scientific">Aegilops tauschii</name>
    <name type="common">Tausch's goatgrass</name>
    <name type="synonym">Aegilops squarrosa</name>
    <dbReference type="NCBI Taxonomy" id="37682"/>
    <lineage>
        <taxon>Eukaryota</taxon>
        <taxon>Viridiplantae</taxon>
        <taxon>Streptophyta</taxon>
        <taxon>Embryophyta</taxon>
        <taxon>Tracheophyta</taxon>
        <taxon>Spermatophyta</taxon>
        <taxon>Magnoliopsida</taxon>
        <taxon>Liliopsida</taxon>
        <taxon>Poales</taxon>
        <taxon>Poaceae</taxon>
        <taxon>BOP clade</taxon>
        <taxon>Pooideae</taxon>
        <taxon>Triticodae</taxon>
        <taxon>Triticeae</taxon>
        <taxon>Triticinae</taxon>
        <taxon>Aegilops</taxon>
    </lineage>
</organism>
<dbReference type="InterPro" id="IPR025846">
    <property type="entry name" value="TBL_N"/>
</dbReference>
<evidence type="ECO:0000256" key="8">
    <source>
        <dbReference type="ARBA" id="ARBA00023136"/>
    </source>
</evidence>
<evidence type="ECO:0000256" key="1">
    <source>
        <dbReference type="ARBA" id="ARBA00004323"/>
    </source>
</evidence>
<evidence type="ECO:0000256" key="5">
    <source>
        <dbReference type="ARBA" id="ARBA00022968"/>
    </source>
</evidence>
<dbReference type="InterPro" id="IPR029962">
    <property type="entry name" value="TBL"/>
</dbReference>
<feature type="domain" description="Trichome birefringence-like N-terminal" evidence="12">
    <location>
        <begin position="65"/>
        <end position="112"/>
    </location>
</feature>
<dbReference type="PANTHER" id="PTHR32285">
    <property type="entry name" value="PROTEIN TRICHOME BIREFRINGENCE-LIKE 9-RELATED"/>
    <property type="match status" value="1"/>
</dbReference>
<name>N1QV08_AEGTA</name>
<dbReference type="PANTHER" id="PTHR32285:SF136">
    <property type="entry name" value="OS06G0272850 PROTEIN"/>
    <property type="match status" value="1"/>
</dbReference>
<dbReference type="EnsemblPlants" id="EMT13820">
    <property type="protein sequence ID" value="EMT13820"/>
    <property type="gene ID" value="F775_52154"/>
</dbReference>
<keyword evidence="3" id="KW-0808">Transferase</keyword>
<reference evidence="13" key="1">
    <citation type="submission" date="2015-06" db="UniProtKB">
        <authorList>
            <consortium name="EnsemblPlants"/>
        </authorList>
    </citation>
    <scope>IDENTIFICATION</scope>
</reference>
<keyword evidence="10" id="KW-0325">Glycoprotein</keyword>
<keyword evidence="4" id="KW-0812">Transmembrane</keyword>
<sequence>MRALLHICNPHVHASSSRCFVPVVSLVLLAALLAASNLLYTTFPHPWRVFSSHLHTRSRRGEGGGCDIFRGDWVPDPDAPYYTNDTCSVIHEHYDCMSRALGFVTWRWRPDGDGCDLPRFDPARFLALMRSKTIAFVGDSLARNHKDSLICLLTRVAEPTTSWPSSKHTVYHYGEYNFTVASFWAPYLVRHEQIDDDGPAHTGLWNLHLDEAEDVWAARIPELDYVVVSASSWFYRPSMLYAPGRLVGCHYCHWVSGLAFGGRRRKEFAAAAERAAATGNARMMLMDTTEAMILRADAHPSKYRGWTPEKHFTLYNDCVHWCLPGAIDTWNDMLLHMLNST</sequence>